<dbReference type="RefSeq" id="WP_249997250.1">
    <property type="nucleotide sequence ID" value="NZ_CP116221.1"/>
</dbReference>
<accession>A0ABY7S3I4</accession>
<dbReference type="CDD" id="cd02966">
    <property type="entry name" value="TlpA_like_family"/>
    <property type="match status" value="1"/>
</dbReference>
<evidence type="ECO:0000259" key="5">
    <source>
        <dbReference type="PROSITE" id="PS51352"/>
    </source>
</evidence>
<keyword evidence="3" id="KW-1015">Disulfide bond</keyword>
<gene>
    <name evidence="6" type="ORF">MUN68_008100</name>
</gene>
<dbReference type="InterPro" id="IPR000866">
    <property type="entry name" value="AhpC/TSA"/>
</dbReference>
<dbReference type="EMBL" id="CP116221">
    <property type="protein sequence ID" value="WCO03456.1"/>
    <property type="molecule type" value="Genomic_DNA"/>
</dbReference>
<dbReference type="Pfam" id="PF14289">
    <property type="entry name" value="DUF4369"/>
    <property type="match status" value="1"/>
</dbReference>
<keyword evidence="2" id="KW-0201">Cytochrome c-type biogenesis</keyword>
<organism evidence="6 7">
    <name type="scientific">Psychroserpens ponticola</name>
    <dbReference type="NCBI Taxonomy" id="2932268"/>
    <lineage>
        <taxon>Bacteria</taxon>
        <taxon>Pseudomonadati</taxon>
        <taxon>Bacteroidota</taxon>
        <taxon>Flavobacteriia</taxon>
        <taxon>Flavobacteriales</taxon>
        <taxon>Flavobacteriaceae</taxon>
        <taxon>Psychroserpens</taxon>
    </lineage>
</organism>
<evidence type="ECO:0000256" key="1">
    <source>
        <dbReference type="ARBA" id="ARBA00004196"/>
    </source>
</evidence>
<dbReference type="SUPFAM" id="SSF52833">
    <property type="entry name" value="Thioredoxin-like"/>
    <property type="match status" value="1"/>
</dbReference>
<feature type="domain" description="Thioredoxin" evidence="5">
    <location>
        <begin position="240"/>
        <end position="384"/>
    </location>
</feature>
<sequence length="384" mass="42845">MKHIISILVLCLLVSSCKTEEKQTLKRNGYYISGTAPGVYNGVRAYLETNGDRGKKIAMDTAIVMNEKFVFEGRVDYPQMVNLKINSVKGTAPLIVDNVEMTISVDIENLNESKILGSEANSALQLYNEKTSELTSKRFSASRKLRSKESDINVDELQKTMKDISSKMKDFPFEFVSENKDNAFSILLLQKLAESKTADLTRIESSINNLSEKQKNSINASMLKTQIQIKKSEAAALGASAIGQTAPSFSAPNPEGKTLALNDVKGKLTLIDFWASWCKPCRRENPNVVKVYQKYHSKGLEIISVSLDGSRNQKDPKASWIKAIKDDNLTWSHVSNLKYFNDPIAKSYNIRSIPATFLLDQDGKIIAKNLRGNALEKKVAEYLN</sequence>
<comment type="subcellular location">
    <subcellularLocation>
        <location evidence="1">Cell envelope</location>
    </subcellularLocation>
</comment>
<evidence type="ECO:0000313" key="7">
    <source>
        <dbReference type="Proteomes" id="UP001202717"/>
    </source>
</evidence>
<reference evidence="6 7" key="1">
    <citation type="submission" date="2023-01" db="EMBL/GenBank/DDBJ databases">
        <title>Psychroserpens ponticola sp. nov., isolated from seawater.</title>
        <authorList>
            <person name="Kristyanto S."/>
            <person name="Jung J."/>
            <person name="Kim J.M."/>
            <person name="Jeon C.O."/>
        </authorList>
    </citation>
    <scope>NUCLEOTIDE SEQUENCE [LARGE SCALE GENOMIC DNA]</scope>
    <source>
        <strain evidence="6 7">MSW6</strain>
    </source>
</reference>
<dbReference type="InterPro" id="IPR025380">
    <property type="entry name" value="DUF4369"/>
</dbReference>
<keyword evidence="7" id="KW-1185">Reference proteome</keyword>
<dbReference type="InterPro" id="IPR013766">
    <property type="entry name" value="Thioredoxin_domain"/>
</dbReference>
<dbReference type="PROSITE" id="PS51257">
    <property type="entry name" value="PROKAR_LIPOPROTEIN"/>
    <property type="match status" value="1"/>
</dbReference>
<dbReference type="InterPro" id="IPR050553">
    <property type="entry name" value="Thioredoxin_ResA/DsbE_sf"/>
</dbReference>
<dbReference type="PANTHER" id="PTHR42852:SF6">
    <property type="entry name" value="THIOL:DISULFIDE INTERCHANGE PROTEIN DSBE"/>
    <property type="match status" value="1"/>
</dbReference>
<dbReference type="InterPro" id="IPR036249">
    <property type="entry name" value="Thioredoxin-like_sf"/>
</dbReference>
<keyword evidence="4" id="KW-0676">Redox-active center</keyword>
<dbReference type="Gene3D" id="3.40.30.10">
    <property type="entry name" value="Glutaredoxin"/>
    <property type="match status" value="1"/>
</dbReference>
<dbReference type="Proteomes" id="UP001202717">
    <property type="component" value="Chromosome"/>
</dbReference>
<name>A0ABY7S3I4_9FLAO</name>
<dbReference type="PANTHER" id="PTHR42852">
    <property type="entry name" value="THIOL:DISULFIDE INTERCHANGE PROTEIN DSBE"/>
    <property type="match status" value="1"/>
</dbReference>
<dbReference type="Pfam" id="PF00578">
    <property type="entry name" value="AhpC-TSA"/>
    <property type="match status" value="1"/>
</dbReference>
<evidence type="ECO:0000256" key="4">
    <source>
        <dbReference type="ARBA" id="ARBA00023284"/>
    </source>
</evidence>
<dbReference type="PROSITE" id="PS51352">
    <property type="entry name" value="THIOREDOXIN_2"/>
    <property type="match status" value="1"/>
</dbReference>
<protein>
    <submittedName>
        <fullName evidence="6">TlpA disulfide reductase family protein</fullName>
    </submittedName>
</protein>
<evidence type="ECO:0000256" key="2">
    <source>
        <dbReference type="ARBA" id="ARBA00022748"/>
    </source>
</evidence>
<evidence type="ECO:0000313" key="6">
    <source>
        <dbReference type="EMBL" id="WCO03456.1"/>
    </source>
</evidence>
<evidence type="ECO:0000256" key="3">
    <source>
        <dbReference type="ARBA" id="ARBA00023157"/>
    </source>
</evidence>
<proteinExistence type="predicted"/>